<accession>A0A9D4JNM8</accession>
<gene>
    <name evidence="1" type="ORF">DPMN_120537</name>
</gene>
<organism evidence="1 2">
    <name type="scientific">Dreissena polymorpha</name>
    <name type="common">Zebra mussel</name>
    <name type="synonym">Mytilus polymorpha</name>
    <dbReference type="NCBI Taxonomy" id="45954"/>
    <lineage>
        <taxon>Eukaryota</taxon>
        <taxon>Metazoa</taxon>
        <taxon>Spiralia</taxon>
        <taxon>Lophotrochozoa</taxon>
        <taxon>Mollusca</taxon>
        <taxon>Bivalvia</taxon>
        <taxon>Autobranchia</taxon>
        <taxon>Heteroconchia</taxon>
        <taxon>Euheterodonta</taxon>
        <taxon>Imparidentia</taxon>
        <taxon>Neoheterodontei</taxon>
        <taxon>Myida</taxon>
        <taxon>Dreissenoidea</taxon>
        <taxon>Dreissenidae</taxon>
        <taxon>Dreissena</taxon>
    </lineage>
</organism>
<dbReference type="Proteomes" id="UP000828390">
    <property type="component" value="Unassembled WGS sequence"/>
</dbReference>
<reference evidence="1" key="1">
    <citation type="journal article" date="2019" name="bioRxiv">
        <title>The Genome of the Zebra Mussel, Dreissena polymorpha: A Resource for Invasive Species Research.</title>
        <authorList>
            <person name="McCartney M.A."/>
            <person name="Auch B."/>
            <person name="Kono T."/>
            <person name="Mallez S."/>
            <person name="Zhang Y."/>
            <person name="Obille A."/>
            <person name="Becker A."/>
            <person name="Abrahante J.E."/>
            <person name="Garbe J."/>
            <person name="Badalamenti J.P."/>
            <person name="Herman A."/>
            <person name="Mangelson H."/>
            <person name="Liachko I."/>
            <person name="Sullivan S."/>
            <person name="Sone E.D."/>
            <person name="Koren S."/>
            <person name="Silverstein K.A.T."/>
            <person name="Beckman K.B."/>
            <person name="Gohl D.M."/>
        </authorList>
    </citation>
    <scope>NUCLEOTIDE SEQUENCE</scope>
    <source>
        <strain evidence="1">Duluth1</strain>
        <tissue evidence="1">Whole animal</tissue>
    </source>
</reference>
<proteinExistence type="predicted"/>
<protein>
    <submittedName>
        <fullName evidence="1">Uncharacterized protein</fullName>
    </submittedName>
</protein>
<evidence type="ECO:0000313" key="1">
    <source>
        <dbReference type="EMBL" id="KAH3818811.1"/>
    </source>
</evidence>
<sequence>MVTISLTEIWIVVNDDNNEHDGRSGVFVFAFDNDCDVLRLMTLMANGLSLRRSSLAQDALIALHIDQVMIKEGILKLNDSDMCREIGRAGRDGDPALAVVFAYPRSKKDDAIRTMVHAAECVRRTNNNNNNNYYYYYYYYHHHHHNNHHHYYYYYYYYYLVHQDLLSMETIMRTLPKY</sequence>
<keyword evidence="2" id="KW-1185">Reference proteome</keyword>
<evidence type="ECO:0000313" key="2">
    <source>
        <dbReference type="Proteomes" id="UP000828390"/>
    </source>
</evidence>
<dbReference type="EMBL" id="JAIWYP010000005">
    <property type="protein sequence ID" value="KAH3818811.1"/>
    <property type="molecule type" value="Genomic_DNA"/>
</dbReference>
<reference evidence="1" key="2">
    <citation type="submission" date="2020-11" db="EMBL/GenBank/DDBJ databases">
        <authorList>
            <person name="McCartney M.A."/>
            <person name="Auch B."/>
            <person name="Kono T."/>
            <person name="Mallez S."/>
            <person name="Becker A."/>
            <person name="Gohl D.M."/>
            <person name="Silverstein K.A.T."/>
            <person name="Koren S."/>
            <person name="Bechman K.B."/>
            <person name="Herman A."/>
            <person name="Abrahante J.E."/>
            <person name="Garbe J."/>
        </authorList>
    </citation>
    <scope>NUCLEOTIDE SEQUENCE</scope>
    <source>
        <strain evidence="1">Duluth1</strain>
        <tissue evidence="1">Whole animal</tissue>
    </source>
</reference>
<comment type="caution">
    <text evidence="1">The sequence shown here is derived from an EMBL/GenBank/DDBJ whole genome shotgun (WGS) entry which is preliminary data.</text>
</comment>
<dbReference type="AlphaFoldDB" id="A0A9D4JNM8"/>
<name>A0A9D4JNM8_DREPO</name>